<evidence type="ECO:0000313" key="2">
    <source>
        <dbReference type="Proteomes" id="UP001597180"/>
    </source>
</evidence>
<gene>
    <name evidence="1" type="ORF">ACFQ4B_18625</name>
</gene>
<dbReference type="RefSeq" id="WP_144028084.1">
    <property type="nucleotide sequence ID" value="NZ_BAABJG010000045.1"/>
</dbReference>
<comment type="caution">
    <text evidence="1">The sequence shown here is derived from an EMBL/GenBank/DDBJ whole genome shotgun (WGS) entry which is preliminary data.</text>
</comment>
<accession>A0ABW3UN13</accession>
<dbReference type="EMBL" id="JBHTLU010000022">
    <property type="protein sequence ID" value="MFD1222140.1"/>
    <property type="molecule type" value="Genomic_DNA"/>
</dbReference>
<sequence length="88" mass="9868">MKEGVCDSRPPFFISPGHQEEYLRAACPQMRRDLADAGNGCGMRYKSRLYFFSGHLQQGTAMTSYFMHSIEVEGGGVDSSRADPPFER</sequence>
<proteinExistence type="predicted"/>
<evidence type="ECO:0000313" key="1">
    <source>
        <dbReference type="EMBL" id="MFD1222140.1"/>
    </source>
</evidence>
<reference evidence="2" key="1">
    <citation type="journal article" date="2019" name="Int. J. Syst. Evol. Microbiol.">
        <title>The Global Catalogue of Microorganisms (GCM) 10K type strain sequencing project: providing services to taxonomists for standard genome sequencing and annotation.</title>
        <authorList>
            <consortium name="The Broad Institute Genomics Platform"/>
            <consortium name="The Broad Institute Genome Sequencing Center for Infectious Disease"/>
            <person name="Wu L."/>
            <person name="Ma J."/>
        </authorList>
    </citation>
    <scope>NUCLEOTIDE SEQUENCE [LARGE SCALE GENOMIC DNA]</scope>
    <source>
        <strain evidence="2">CCUG 53270</strain>
    </source>
</reference>
<name>A0ABW3UN13_9BACL</name>
<keyword evidence="2" id="KW-1185">Reference proteome</keyword>
<organism evidence="1 2">
    <name type="scientific">Paenibacillus vulneris</name>
    <dbReference type="NCBI Taxonomy" id="1133364"/>
    <lineage>
        <taxon>Bacteria</taxon>
        <taxon>Bacillati</taxon>
        <taxon>Bacillota</taxon>
        <taxon>Bacilli</taxon>
        <taxon>Bacillales</taxon>
        <taxon>Paenibacillaceae</taxon>
        <taxon>Paenibacillus</taxon>
    </lineage>
</organism>
<dbReference type="Proteomes" id="UP001597180">
    <property type="component" value="Unassembled WGS sequence"/>
</dbReference>
<protein>
    <submittedName>
        <fullName evidence="1">Uncharacterized protein</fullName>
    </submittedName>
</protein>